<dbReference type="AlphaFoldDB" id="A0AAV4LMG9"/>
<evidence type="ECO:0000256" key="1">
    <source>
        <dbReference type="SAM" id="MobiDB-lite"/>
    </source>
</evidence>
<reference evidence="4 5" key="1">
    <citation type="submission" date="2021-06" db="EMBL/GenBank/DDBJ databases">
        <title>Genome sequence of Babesia caballi.</title>
        <authorList>
            <person name="Yamagishi J."/>
            <person name="Kidaka T."/>
            <person name="Ochi A."/>
        </authorList>
    </citation>
    <scope>NUCLEOTIDE SEQUENCE [LARGE SCALE GENOMIC DNA]</scope>
    <source>
        <strain evidence="4">USDA-D6B2</strain>
    </source>
</reference>
<proteinExistence type="predicted"/>
<organism evidence="4 5">
    <name type="scientific">Babesia caballi</name>
    <dbReference type="NCBI Taxonomy" id="5871"/>
    <lineage>
        <taxon>Eukaryota</taxon>
        <taxon>Sar</taxon>
        <taxon>Alveolata</taxon>
        <taxon>Apicomplexa</taxon>
        <taxon>Aconoidasida</taxon>
        <taxon>Piroplasmida</taxon>
        <taxon>Babesiidae</taxon>
        <taxon>Babesia</taxon>
    </lineage>
</organism>
<keyword evidence="5" id="KW-1185">Reference proteome</keyword>
<protein>
    <submittedName>
        <fullName evidence="4">DnaJ protein, putative</fullName>
    </submittedName>
</protein>
<dbReference type="InterPro" id="IPR001623">
    <property type="entry name" value="DnaJ_domain"/>
</dbReference>
<dbReference type="EMBL" id="BPLF01000001">
    <property type="protein sequence ID" value="GIX61105.1"/>
    <property type="molecule type" value="Genomic_DNA"/>
</dbReference>
<feature type="domain" description="J" evidence="3">
    <location>
        <begin position="13"/>
        <end position="88"/>
    </location>
</feature>
<evidence type="ECO:0000256" key="2">
    <source>
        <dbReference type="SAM" id="SignalP"/>
    </source>
</evidence>
<evidence type="ECO:0000259" key="3">
    <source>
        <dbReference type="PROSITE" id="PS50076"/>
    </source>
</evidence>
<sequence>MTEELPAILAGVDLLAVLGVEVVEGADVAELKRGLRRTFLKRAKECHPDKRNPAGKGADTSLEFARLKAAFDHLQRDGVFNALYNRALHQRRAERARKERSQGIAAKQSAHLHALLRREQEAAAAAAASRPGPYGDRGPDGRRESSYQTFYSDVFSDDSPESRADECSAQGVLFVAARTMKIANESEINILLLSDHFSQMFHNYGLLSVEPVDIEDAGPDAVNVKVGILTFQSHEHALKALLHYRNNRSNFRVDLYALALGPQAAAAGPKGGGDDEESLDDMEAAVLRRFRQAVGTRFATLTWFRPPRSGEWRLSPARTGPGGSGTLR</sequence>
<dbReference type="RefSeq" id="XP_067713176.1">
    <property type="nucleotide sequence ID" value="XM_067857075.1"/>
</dbReference>
<comment type="caution">
    <text evidence="4">The sequence shown here is derived from an EMBL/GenBank/DDBJ whole genome shotgun (WGS) entry which is preliminary data.</text>
</comment>
<name>A0AAV4LMG9_BABCB</name>
<evidence type="ECO:0000313" key="4">
    <source>
        <dbReference type="EMBL" id="GIX61105.1"/>
    </source>
</evidence>
<evidence type="ECO:0000313" key="5">
    <source>
        <dbReference type="Proteomes" id="UP001497744"/>
    </source>
</evidence>
<dbReference type="Proteomes" id="UP001497744">
    <property type="component" value="Unassembled WGS sequence"/>
</dbReference>
<dbReference type="SUPFAM" id="SSF46565">
    <property type="entry name" value="Chaperone J-domain"/>
    <property type="match status" value="1"/>
</dbReference>
<dbReference type="GeneID" id="94192588"/>
<feature type="compositionally biased region" description="Low complexity" evidence="1">
    <location>
        <begin position="122"/>
        <end position="136"/>
    </location>
</feature>
<feature type="region of interest" description="Disordered" evidence="1">
    <location>
        <begin position="122"/>
        <end position="144"/>
    </location>
</feature>
<feature type="signal peptide" evidence="2">
    <location>
        <begin position="1"/>
        <end position="25"/>
    </location>
</feature>
<dbReference type="InterPro" id="IPR036869">
    <property type="entry name" value="J_dom_sf"/>
</dbReference>
<feature type="chain" id="PRO_5043910068" evidence="2">
    <location>
        <begin position="26"/>
        <end position="328"/>
    </location>
</feature>
<dbReference type="Gene3D" id="1.10.287.110">
    <property type="entry name" value="DnaJ domain"/>
    <property type="match status" value="1"/>
</dbReference>
<gene>
    <name evidence="4" type="ORF">BcabD6B2_05400</name>
</gene>
<dbReference type="PROSITE" id="PS50076">
    <property type="entry name" value="DNAJ_2"/>
    <property type="match status" value="1"/>
</dbReference>
<dbReference type="CDD" id="cd06257">
    <property type="entry name" value="DnaJ"/>
    <property type="match status" value="1"/>
</dbReference>
<accession>A0AAV4LMG9</accession>
<keyword evidence="2" id="KW-0732">Signal</keyword>